<dbReference type="Proteomes" id="UP001497045">
    <property type="component" value="Unassembled WGS sequence"/>
</dbReference>
<dbReference type="SUPFAM" id="SSF51556">
    <property type="entry name" value="Metallo-dependent hydrolases"/>
    <property type="match status" value="1"/>
</dbReference>
<comment type="caution">
    <text evidence="1">The sequence shown here is derived from an EMBL/GenBank/DDBJ whole genome shotgun (WGS) entry which is preliminary data.</text>
</comment>
<keyword evidence="2" id="KW-1185">Reference proteome</keyword>
<gene>
    <name evidence="1" type="ORF">AAEO60_13745</name>
</gene>
<dbReference type="Pfam" id="PF01244">
    <property type="entry name" value="Peptidase_M19"/>
    <property type="match status" value="1"/>
</dbReference>
<dbReference type="PANTHER" id="PTHR10443:SF12">
    <property type="entry name" value="DIPEPTIDASE"/>
    <property type="match status" value="1"/>
</dbReference>
<dbReference type="RefSeq" id="WP_341674277.1">
    <property type="nucleotide sequence ID" value="NZ_JBBYHV010000002.1"/>
</dbReference>
<dbReference type="PANTHER" id="PTHR10443">
    <property type="entry name" value="MICROSOMAL DIPEPTIDASE"/>
    <property type="match status" value="1"/>
</dbReference>
<evidence type="ECO:0000313" key="1">
    <source>
        <dbReference type="EMBL" id="MEL1251734.1"/>
    </source>
</evidence>
<proteinExistence type="predicted"/>
<dbReference type="CDD" id="cd01301">
    <property type="entry name" value="rDP_like"/>
    <property type="match status" value="1"/>
</dbReference>
<organism evidence="1 2">
    <name type="scientific">Aurantiacibacter gilvus</name>
    <dbReference type="NCBI Taxonomy" id="3139141"/>
    <lineage>
        <taxon>Bacteria</taxon>
        <taxon>Pseudomonadati</taxon>
        <taxon>Pseudomonadota</taxon>
        <taxon>Alphaproteobacteria</taxon>
        <taxon>Sphingomonadales</taxon>
        <taxon>Erythrobacteraceae</taxon>
        <taxon>Aurantiacibacter</taxon>
    </lineage>
</organism>
<dbReference type="EMBL" id="JBBYHV010000002">
    <property type="protein sequence ID" value="MEL1251734.1"/>
    <property type="molecule type" value="Genomic_DNA"/>
</dbReference>
<dbReference type="InterPro" id="IPR008257">
    <property type="entry name" value="Pept_M19"/>
</dbReference>
<evidence type="ECO:0000313" key="2">
    <source>
        <dbReference type="Proteomes" id="UP001497045"/>
    </source>
</evidence>
<dbReference type="InterPro" id="IPR032466">
    <property type="entry name" value="Metal_Hydrolase"/>
</dbReference>
<name>A0ABU9IH16_9SPHN</name>
<reference evidence="1 2" key="1">
    <citation type="submission" date="2024-04" db="EMBL/GenBank/DDBJ databases">
        <title>Aurantiacibacter sp. DGU6 16S ribosomal RNA gene Genome sequencing and assembly.</title>
        <authorList>
            <person name="Park S."/>
        </authorList>
    </citation>
    <scope>NUCLEOTIDE SEQUENCE [LARGE SCALE GENOMIC DNA]</scope>
    <source>
        <strain evidence="1 2">DGU6</strain>
    </source>
</reference>
<sequence length="404" mass="43639">MRRWGLRIGLLVLLAVGALLLFAPGIVERQHNVIDGQPLPEVSAEAQALHDTLTVVDLHGDTLLWQRDMLDAADRGHIDLPRLQAGNVALQVFSSVTKTPRDMNYDHNSDETDNITLLVMVQAQPVRTWTSLLQRTLYHGEKLEQAAEDSGNGLWLVRDTTELAELEEAIACGTCTPIGRSRYATPAAGKPVGAMLSVEGLHDLEGDIDNLDVLYDAGVRMAGITHFFDNELAGSAHGIEKGGLTNMGREAVQRMERMGMIIDIAHCSHQCVAEVLAMARRPVVSSHGGVQTTCPGVRNLTDDELRGVAATGGVIGIGYWPDAACGTAPADIVRAMRHVRDLVGVDYVALGSDFDGSVTTRFDTSQLVQITNALLEDGWSEDEIRAVMGLNALRVLRAGLEPMA</sequence>
<protein>
    <submittedName>
        <fullName evidence="1">Dipeptidase</fullName>
    </submittedName>
</protein>
<accession>A0ABU9IH16</accession>
<dbReference type="Gene3D" id="3.20.20.140">
    <property type="entry name" value="Metal-dependent hydrolases"/>
    <property type="match status" value="1"/>
</dbReference>
<dbReference type="PROSITE" id="PS51365">
    <property type="entry name" value="RENAL_DIPEPTIDASE_2"/>
    <property type="match status" value="1"/>
</dbReference>